<sequence length="123" mass="13061">MNTGMVLRHWLAFVGCIAQLLLTVEGNSTEDTSVNSVHTVLYVGGAIFGGGLAITLLLTCVGCAFDRQPPPRSKQAKDDSKVGAAQDKEWSAGNQPSWVQPAQPAQQPSKAPWAAQQARTAWG</sequence>
<accession>A0ABQ5SJF9</accession>
<keyword evidence="2" id="KW-0812">Transmembrane</keyword>
<keyword evidence="2" id="KW-1133">Transmembrane helix</keyword>
<feature type="signal peptide" evidence="3">
    <location>
        <begin position="1"/>
        <end position="26"/>
    </location>
</feature>
<evidence type="ECO:0000256" key="2">
    <source>
        <dbReference type="SAM" id="Phobius"/>
    </source>
</evidence>
<dbReference type="EMBL" id="BSDZ01000089">
    <property type="protein sequence ID" value="GLI70127.1"/>
    <property type="molecule type" value="Genomic_DNA"/>
</dbReference>
<keyword evidence="3" id="KW-0732">Signal</keyword>
<comment type="caution">
    <text evidence="4">The sequence shown here is derived from an EMBL/GenBank/DDBJ whole genome shotgun (WGS) entry which is preliminary data.</text>
</comment>
<dbReference type="Proteomes" id="UP001165090">
    <property type="component" value="Unassembled WGS sequence"/>
</dbReference>
<feature type="compositionally biased region" description="Low complexity" evidence="1">
    <location>
        <begin position="95"/>
        <end position="123"/>
    </location>
</feature>
<name>A0ABQ5SJF9_9CHLO</name>
<gene>
    <name evidence="4" type="ORF">VaNZ11_014934</name>
</gene>
<feature type="transmembrane region" description="Helical" evidence="2">
    <location>
        <begin position="42"/>
        <end position="65"/>
    </location>
</feature>
<feature type="chain" id="PRO_5046102336" evidence="3">
    <location>
        <begin position="27"/>
        <end position="123"/>
    </location>
</feature>
<evidence type="ECO:0000313" key="4">
    <source>
        <dbReference type="EMBL" id="GLI70127.1"/>
    </source>
</evidence>
<evidence type="ECO:0000256" key="3">
    <source>
        <dbReference type="SAM" id="SignalP"/>
    </source>
</evidence>
<keyword evidence="2" id="KW-0472">Membrane</keyword>
<evidence type="ECO:0000256" key="1">
    <source>
        <dbReference type="SAM" id="MobiDB-lite"/>
    </source>
</evidence>
<feature type="region of interest" description="Disordered" evidence="1">
    <location>
        <begin position="69"/>
        <end position="123"/>
    </location>
</feature>
<keyword evidence="5" id="KW-1185">Reference proteome</keyword>
<evidence type="ECO:0000313" key="5">
    <source>
        <dbReference type="Proteomes" id="UP001165090"/>
    </source>
</evidence>
<protein>
    <submittedName>
        <fullName evidence="4">Uncharacterized protein</fullName>
    </submittedName>
</protein>
<organism evidence="4 5">
    <name type="scientific">Volvox africanus</name>
    <dbReference type="NCBI Taxonomy" id="51714"/>
    <lineage>
        <taxon>Eukaryota</taxon>
        <taxon>Viridiplantae</taxon>
        <taxon>Chlorophyta</taxon>
        <taxon>core chlorophytes</taxon>
        <taxon>Chlorophyceae</taxon>
        <taxon>CS clade</taxon>
        <taxon>Chlamydomonadales</taxon>
        <taxon>Volvocaceae</taxon>
        <taxon>Volvox</taxon>
    </lineage>
</organism>
<feature type="compositionally biased region" description="Basic and acidic residues" evidence="1">
    <location>
        <begin position="75"/>
        <end position="90"/>
    </location>
</feature>
<proteinExistence type="predicted"/>
<reference evidence="4 5" key="1">
    <citation type="journal article" date="2023" name="IScience">
        <title>Expanded male sex-determining region conserved during the evolution of homothallism in the green alga Volvox.</title>
        <authorList>
            <person name="Yamamoto K."/>
            <person name="Matsuzaki R."/>
            <person name="Mahakham W."/>
            <person name="Heman W."/>
            <person name="Sekimoto H."/>
            <person name="Kawachi M."/>
            <person name="Minakuchi Y."/>
            <person name="Toyoda A."/>
            <person name="Nozaki H."/>
        </authorList>
    </citation>
    <scope>NUCLEOTIDE SEQUENCE [LARGE SCALE GENOMIC DNA]</scope>
    <source>
        <strain evidence="4 5">NIES-4468</strain>
    </source>
</reference>